<evidence type="ECO:0000313" key="2">
    <source>
        <dbReference type="EMBL" id="GLB49518.1"/>
    </source>
</evidence>
<evidence type="ECO:0000256" key="1">
    <source>
        <dbReference type="SAM" id="Phobius"/>
    </source>
</evidence>
<feature type="transmembrane region" description="Helical" evidence="1">
    <location>
        <begin position="107"/>
        <end position="124"/>
    </location>
</feature>
<keyword evidence="1" id="KW-0812">Transmembrane</keyword>
<accession>A0ABQ5MJG5</accession>
<dbReference type="Proteomes" id="UP001143543">
    <property type="component" value="Unassembled WGS sequence"/>
</dbReference>
<evidence type="ECO:0008006" key="4">
    <source>
        <dbReference type="Google" id="ProtNLM"/>
    </source>
</evidence>
<keyword evidence="3" id="KW-1185">Reference proteome</keyword>
<protein>
    <recommendedName>
        <fullName evidence="4">EXPERA domain-containing protein</fullName>
    </recommendedName>
</protein>
<sequence length="158" mass="18704">MLGLLPASIVALLVAIAPYIFYLYTDVPDTPTWDTFFGTIESNYYGNVNDMIWIFLGKFVPFYLLILWFLTCKHWWYHVILIPISMYAFQLFYVINDENPIFDEVEIYLVLPIMLVIAPIVYLIRIKIFEKFVYGIDIKKIEEELERYQTSEESKGSN</sequence>
<feature type="transmembrane region" description="Helical" evidence="1">
    <location>
        <begin position="7"/>
        <end position="24"/>
    </location>
</feature>
<dbReference type="RefSeq" id="WP_281765150.1">
    <property type="nucleotide sequence ID" value="NZ_BRVO01000002.1"/>
</dbReference>
<comment type="caution">
    <text evidence="2">The sequence shown here is derived from an EMBL/GenBank/DDBJ whole genome shotgun (WGS) entry which is preliminary data.</text>
</comment>
<name>A0ABQ5MJG5_9FLAO</name>
<organism evidence="2 3">
    <name type="scientific">Neptunitalea lumnitzerae</name>
    <dbReference type="NCBI Taxonomy" id="2965509"/>
    <lineage>
        <taxon>Bacteria</taxon>
        <taxon>Pseudomonadati</taxon>
        <taxon>Bacteroidota</taxon>
        <taxon>Flavobacteriia</taxon>
        <taxon>Flavobacteriales</taxon>
        <taxon>Flavobacteriaceae</taxon>
        <taxon>Neptunitalea</taxon>
    </lineage>
</organism>
<gene>
    <name evidence="2" type="ORF">Y10_18860</name>
</gene>
<keyword evidence="1" id="KW-0472">Membrane</keyword>
<proteinExistence type="predicted"/>
<evidence type="ECO:0000313" key="3">
    <source>
        <dbReference type="Proteomes" id="UP001143543"/>
    </source>
</evidence>
<keyword evidence="1" id="KW-1133">Transmembrane helix</keyword>
<reference evidence="2" key="1">
    <citation type="submission" date="2022-07" db="EMBL/GenBank/DDBJ databases">
        <title>Taxonomy of Novel Oxalotrophic and Methylotrophic Bacteria.</title>
        <authorList>
            <person name="Sahin N."/>
            <person name="Tani A."/>
        </authorList>
    </citation>
    <scope>NUCLEOTIDE SEQUENCE</scope>
    <source>
        <strain evidence="2">Y10</strain>
    </source>
</reference>
<feature type="transmembrane region" description="Helical" evidence="1">
    <location>
        <begin position="75"/>
        <end position="95"/>
    </location>
</feature>
<feature type="transmembrane region" description="Helical" evidence="1">
    <location>
        <begin position="51"/>
        <end position="70"/>
    </location>
</feature>
<dbReference type="EMBL" id="BRVO01000002">
    <property type="protein sequence ID" value="GLB49518.1"/>
    <property type="molecule type" value="Genomic_DNA"/>
</dbReference>